<feature type="coiled-coil region" evidence="3">
    <location>
        <begin position="97"/>
        <end position="131"/>
    </location>
</feature>
<dbReference type="Gene3D" id="1.10.287.470">
    <property type="entry name" value="Helix hairpin bin"/>
    <property type="match status" value="1"/>
</dbReference>
<dbReference type="Proteomes" id="UP001646157">
    <property type="component" value="Unassembled WGS sequence"/>
</dbReference>
<evidence type="ECO:0000259" key="6">
    <source>
        <dbReference type="Pfam" id="PF25984"/>
    </source>
</evidence>
<evidence type="ECO:0000256" key="1">
    <source>
        <dbReference type="ARBA" id="ARBA00004196"/>
    </source>
</evidence>
<feature type="coiled-coil region" evidence="3">
    <location>
        <begin position="167"/>
        <end position="194"/>
    </location>
</feature>
<protein>
    <submittedName>
        <fullName evidence="8">HlyD family secretion protein</fullName>
    </submittedName>
</protein>
<dbReference type="PANTHER" id="PTHR32347">
    <property type="entry name" value="EFFLUX SYSTEM COMPONENT YKNX-RELATED"/>
    <property type="match status" value="1"/>
</dbReference>
<dbReference type="InterPro" id="IPR058636">
    <property type="entry name" value="Beta-barrel_YknX"/>
</dbReference>
<evidence type="ECO:0000256" key="4">
    <source>
        <dbReference type="SAM" id="Phobius"/>
    </source>
</evidence>
<comment type="caution">
    <text evidence="8">The sequence shown here is derived from an EMBL/GenBank/DDBJ whole genome shotgun (WGS) entry which is preliminary data.</text>
</comment>
<evidence type="ECO:0000259" key="5">
    <source>
        <dbReference type="Pfam" id="PF25967"/>
    </source>
</evidence>
<dbReference type="InterPro" id="IPR058627">
    <property type="entry name" value="MdtA-like_C"/>
</dbReference>
<evidence type="ECO:0000256" key="2">
    <source>
        <dbReference type="ARBA" id="ARBA00023054"/>
    </source>
</evidence>
<evidence type="ECO:0000256" key="3">
    <source>
        <dbReference type="SAM" id="Coils"/>
    </source>
</evidence>
<feature type="transmembrane region" description="Helical" evidence="4">
    <location>
        <begin position="6"/>
        <end position="24"/>
    </location>
</feature>
<keyword evidence="9" id="KW-1185">Reference proteome</keyword>
<comment type="subcellular location">
    <subcellularLocation>
        <location evidence="1">Cell envelope</location>
    </subcellularLocation>
</comment>
<organism evidence="8 9">
    <name type="scientific">Rossellomorea pakistanensis</name>
    <dbReference type="NCBI Taxonomy" id="992288"/>
    <lineage>
        <taxon>Bacteria</taxon>
        <taxon>Bacillati</taxon>
        <taxon>Bacillota</taxon>
        <taxon>Bacilli</taxon>
        <taxon>Bacillales</taxon>
        <taxon>Bacillaceae</taxon>
        <taxon>Rossellomorea</taxon>
    </lineage>
</organism>
<dbReference type="Gene3D" id="2.40.420.20">
    <property type="match status" value="1"/>
</dbReference>
<name>A0ABS2NBU2_9BACI</name>
<dbReference type="Pfam" id="PF25967">
    <property type="entry name" value="RND-MFP_C"/>
    <property type="match status" value="1"/>
</dbReference>
<reference evidence="8 9" key="1">
    <citation type="submission" date="2021-01" db="EMBL/GenBank/DDBJ databases">
        <title>Genomic Encyclopedia of Type Strains, Phase IV (KMG-IV): sequencing the most valuable type-strain genomes for metagenomic binning, comparative biology and taxonomic classification.</title>
        <authorList>
            <person name="Goeker M."/>
        </authorList>
    </citation>
    <scope>NUCLEOTIDE SEQUENCE [LARGE SCALE GENOMIC DNA]</scope>
    <source>
        <strain evidence="8 9">DSM 24834</strain>
    </source>
</reference>
<dbReference type="EMBL" id="JAFBDZ010000002">
    <property type="protein sequence ID" value="MBM7585308.1"/>
    <property type="molecule type" value="Genomic_DNA"/>
</dbReference>
<feature type="domain" description="Multidrug resistance protein MdtA-like C-terminal permuted SH3" evidence="5">
    <location>
        <begin position="323"/>
        <end position="366"/>
    </location>
</feature>
<dbReference type="PANTHER" id="PTHR32347:SF14">
    <property type="entry name" value="EFFLUX SYSTEM COMPONENT YKNX-RELATED"/>
    <property type="match status" value="1"/>
</dbReference>
<keyword evidence="4" id="KW-0472">Membrane</keyword>
<dbReference type="Pfam" id="PF25990">
    <property type="entry name" value="Beta-barrel_YknX"/>
    <property type="match status" value="1"/>
</dbReference>
<feature type="domain" description="YknX-like barrel-sandwich hybrid" evidence="6">
    <location>
        <begin position="65"/>
        <end position="218"/>
    </location>
</feature>
<dbReference type="Gene3D" id="2.40.50.100">
    <property type="match status" value="1"/>
</dbReference>
<sequence length="411" mass="46330">MKKKLFYLFLVFCAIFVSINIFLIEKADSKIQRISYIDEWSQAKQKDLKKTIEKQGVVGSSEEHSVYFHEENGIFQKFLVGEGDTVEEGTPLFEYKAENIEEQKVALQAEIDQIEDEINSLEDYISNLEKMKSSVKPTPSLIIDKDTDKEKQSYNTLGIEYSIDQNIYNSELEISRLESRQSNLEEQLSSLSSLSETVTVKSEISGIVKDISKDLGNPIVTISSDTPIVNSNLTEKETTQVKEGLNAKVFTDVQDKSIQGEVLKISPLPEKEVNLDEESLYPIQIKLNDAKQNLMNGYHVSVSIITEEVKDVLALPIEYISKSGDKPYVWVINSSGEIEKRELSLGIKANGQHEIKKGLKLGDTIIEKPYQVSESGSRFITPLDPDVVNKKNMNKVDKPIVLENLLLGILE</sequence>
<feature type="domain" description="YknX-like beta-barrel" evidence="7">
    <location>
        <begin position="228"/>
        <end position="304"/>
    </location>
</feature>
<dbReference type="RefSeq" id="WP_205170938.1">
    <property type="nucleotide sequence ID" value="NZ_JAFBDZ010000002.1"/>
</dbReference>
<gene>
    <name evidence="8" type="ORF">JOC86_001850</name>
</gene>
<keyword evidence="2 3" id="KW-0175">Coiled coil</keyword>
<accession>A0ABS2NBU2</accession>
<evidence type="ECO:0000313" key="9">
    <source>
        <dbReference type="Proteomes" id="UP001646157"/>
    </source>
</evidence>
<evidence type="ECO:0000259" key="7">
    <source>
        <dbReference type="Pfam" id="PF25990"/>
    </source>
</evidence>
<dbReference type="InterPro" id="IPR050465">
    <property type="entry name" value="UPF0194_transport"/>
</dbReference>
<evidence type="ECO:0000313" key="8">
    <source>
        <dbReference type="EMBL" id="MBM7585308.1"/>
    </source>
</evidence>
<dbReference type="InterPro" id="IPR058639">
    <property type="entry name" value="BSH_YknX-like"/>
</dbReference>
<keyword evidence="4" id="KW-0812">Transmembrane</keyword>
<proteinExistence type="predicted"/>
<dbReference type="Pfam" id="PF25984">
    <property type="entry name" value="BSH_YknX"/>
    <property type="match status" value="1"/>
</dbReference>
<keyword evidence="4" id="KW-1133">Transmembrane helix</keyword>